<keyword evidence="2" id="KW-1185">Reference proteome</keyword>
<gene>
    <name evidence="1" type="ORF">P7680_01830</name>
</gene>
<reference evidence="1 2" key="1">
    <citation type="submission" date="2023-03" db="EMBL/GenBank/DDBJ databases">
        <title>Strain FZY0004 represents a novel species in the genus Thalassospira isolated from seawater.</title>
        <authorList>
            <person name="Fu Z.-Y."/>
        </authorList>
    </citation>
    <scope>NUCLEOTIDE SEQUENCE [LARGE SCALE GENOMIC DNA]</scope>
    <source>
        <strain evidence="1 2">FZY0004</strain>
    </source>
</reference>
<proteinExistence type="predicted"/>
<dbReference type="RefSeq" id="WP_147250702.1">
    <property type="nucleotide sequence ID" value="NZ_JARSBO010000001.1"/>
</dbReference>
<evidence type="ECO:0000313" key="2">
    <source>
        <dbReference type="Proteomes" id="UP001529180"/>
    </source>
</evidence>
<organism evidence="1 2">
    <name type="scientific">Thalassospira aquimaris</name>
    <dbReference type="NCBI Taxonomy" id="3037796"/>
    <lineage>
        <taxon>Bacteria</taxon>
        <taxon>Pseudomonadati</taxon>
        <taxon>Pseudomonadota</taxon>
        <taxon>Alphaproteobacteria</taxon>
        <taxon>Rhodospirillales</taxon>
        <taxon>Thalassospiraceae</taxon>
        <taxon>Thalassospira</taxon>
    </lineage>
</organism>
<protein>
    <recommendedName>
        <fullName evidence="3">Peptidase S1 domain-containing protein</fullName>
    </recommendedName>
</protein>
<comment type="caution">
    <text evidence="1">The sequence shown here is derived from an EMBL/GenBank/DDBJ whole genome shotgun (WGS) entry which is preliminary data.</text>
</comment>
<dbReference type="InterPro" id="IPR009003">
    <property type="entry name" value="Peptidase_S1_PA"/>
</dbReference>
<dbReference type="EMBL" id="JARSBO010000001">
    <property type="protein sequence ID" value="MDG4717715.1"/>
    <property type="molecule type" value="Genomic_DNA"/>
</dbReference>
<evidence type="ECO:0008006" key="3">
    <source>
        <dbReference type="Google" id="ProtNLM"/>
    </source>
</evidence>
<dbReference type="Proteomes" id="UP001529180">
    <property type="component" value="Unassembled WGS sequence"/>
</dbReference>
<accession>A0ABT6G6P2</accession>
<dbReference type="Gene3D" id="2.40.10.10">
    <property type="entry name" value="Trypsin-like serine proteases"/>
    <property type="match status" value="2"/>
</dbReference>
<dbReference type="SUPFAM" id="SSF50494">
    <property type="entry name" value="Trypsin-like serine proteases"/>
    <property type="match status" value="1"/>
</dbReference>
<sequence>MDGGDQRPEIQYPANPDGIFGSPLGQKIFAGIPSDILYPTNPDGVVAGAAQLPAGRLILPEELRKVTWNTCAKMSLNLRVAFNTDRSTTPPEAVAFDRACLSPISDIPLPLRDTGIERTVGFLTIEQDGKETAFCTALRFSKTKIVTAKHCFFDKSKGSTKAQYDYLQYGMVRLYLLGDLSKPYVLDYVQLAAPSSSGAIPTSDDYVILPVDTRDTDLPAINMNEPVPLQALTTPGINGYLVTDDWRDQLRWSSANMCFVLQLNNGCLVHGCNTTSGFSGAPVFSLHGDGGIEVVGLHSSGGNQDASCGTGLFYESSNMATLMAGNLMADLQ</sequence>
<name>A0ABT6G6P2_9PROT</name>
<evidence type="ECO:0000313" key="1">
    <source>
        <dbReference type="EMBL" id="MDG4717715.1"/>
    </source>
</evidence>
<dbReference type="InterPro" id="IPR043504">
    <property type="entry name" value="Peptidase_S1_PA_chymotrypsin"/>
</dbReference>